<protein>
    <submittedName>
        <fullName evidence="1">Uncharacterized protein</fullName>
    </submittedName>
</protein>
<reference evidence="1 2" key="1">
    <citation type="journal article" date="2018" name="Sci. Rep.">
        <title>Genomic signatures of local adaptation to the degree of environmental predictability in rotifers.</title>
        <authorList>
            <person name="Franch-Gras L."/>
            <person name="Hahn C."/>
            <person name="Garcia-Roger E.M."/>
            <person name="Carmona M.J."/>
            <person name="Serra M."/>
            <person name="Gomez A."/>
        </authorList>
    </citation>
    <scope>NUCLEOTIDE SEQUENCE [LARGE SCALE GENOMIC DNA]</scope>
    <source>
        <strain evidence="1">HYR1</strain>
    </source>
</reference>
<keyword evidence="2" id="KW-1185">Reference proteome</keyword>
<dbReference type="Proteomes" id="UP000276133">
    <property type="component" value="Unassembled WGS sequence"/>
</dbReference>
<dbReference type="EMBL" id="REGN01003838">
    <property type="protein sequence ID" value="RNA20500.1"/>
    <property type="molecule type" value="Genomic_DNA"/>
</dbReference>
<proteinExistence type="predicted"/>
<accession>A0A3M7RAC8</accession>
<organism evidence="1 2">
    <name type="scientific">Brachionus plicatilis</name>
    <name type="common">Marine rotifer</name>
    <name type="synonym">Brachionus muelleri</name>
    <dbReference type="NCBI Taxonomy" id="10195"/>
    <lineage>
        <taxon>Eukaryota</taxon>
        <taxon>Metazoa</taxon>
        <taxon>Spiralia</taxon>
        <taxon>Gnathifera</taxon>
        <taxon>Rotifera</taxon>
        <taxon>Eurotatoria</taxon>
        <taxon>Monogononta</taxon>
        <taxon>Pseudotrocha</taxon>
        <taxon>Ploima</taxon>
        <taxon>Brachionidae</taxon>
        <taxon>Brachionus</taxon>
    </lineage>
</organism>
<gene>
    <name evidence="1" type="ORF">BpHYR1_046613</name>
</gene>
<comment type="caution">
    <text evidence="1">The sequence shown here is derived from an EMBL/GenBank/DDBJ whole genome shotgun (WGS) entry which is preliminary data.</text>
</comment>
<sequence length="67" mass="8158">MNTNKIFLNWCKTRFSIFFWTKKSQNSRSLLIKRENIFFLEIHAYLIHVFETKNVTELEKKVSFALN</sequence>
<evidence type="ECO:0000313" key="1">
    <source>
        <dbReference type="EMBL" id="RNA20500.1"/>
    </source>
</evidence>
<evidence type="ECO:0000313" key="2">
    <source>
        <dbReference type="Proteomes" id="UP000276133"/>
    </source>
</evidence>
<name>A0A3M7RAC8_BRAPC</name>
<dbReference type="AlphaFoldDB" id="A0A3M7RAC8"/>